<dbReference type="GO" id="GO:0016646">
    <property type="term" value="F:oxidoreductase activity, acting on the CH-NH group of donors, NAD or NADP as acceptor"/>
    <property type="evidence" value="ECO:0007669"/>
    <property type="project" value="UniProtKB-ARBA"/>
</dbReference>
<organism evidence="5 6">
    <name type="scientific">Candidatus Lachnoclostridium stercoravium</name>
    <dbReference type="NCBI Taxonomy" id="2838633"/>
    <lineage>
        <taxon>Bacteria</taxon>
        <taxon>Bacillati</taxon>
        <taxon>Bacillota</taxon>
        <taxon>Clostridia</taxon>
        <taxon>Lachnospirales</taxon>
        <taxon>Lachnospiraceae</taxon>
    </lineage>
</organism>
<dbReference type="PANTHER" id="PTHR43567">
    <property type="entry name" value="FLAVOREDOXIN-RELATED-RELATED"/>
    <property type="match status" value="1"/>
</dbReference>
<accession>A0A9D2HIK9</accession>
<dbReference type="GO" id="GO:0010181">
    <property type="term" value="F:FMN binding"/>
    <property type="evidence" value="ECO:0007669"/>
    <property type="project" value="InterPro"/>
</dbReference>
<evidence type="ECO:0000313" key="6">
    <source>
        <dbReference type="Proteomes" id="UP000823900"/>
    </source>
</evidence>
<dbReference type="SMART" id="SM00903">
    <property type="entry name" value="Flavin_Reduct"/>
    <property type="match status" value="1"/>
</dbReference>
<evidence type="ECO:0000259" key="4">
    <source>
        <dbReference type="SMART" id="SM00903"/>
    </source>
</evidence>
<feature type="domain" description="Flavin reductase like" evidence="4">
    <location>
        <begin position="12"/>
        <end position="160"/>
    </location>
</feature>
<dbReference type="EMBL" id="DWZA01000071">
    <property type="protein sequence ID" value="HJA71532.1"/>
    <property type="molecule type" value="Genomic_DNA"/>
</dbReference>
<evidence type="ECO:0000313" key="5">
    <source>
        <dbReference type="EMBL" id="HJA71532.1"/>
    </source>
</evidence>
<dbReference type="InterPro" id="IPR052174">
    <property type="entry name" value="Flavoredoxin"/>
</dbReference>
<reference evidence="5" key="1">
    <citation type="journal article" date="2021" name="PeerJ">
        <title>Extensive microbial diversity within the chicken gut microbiome revealed by metagenomics and culture.</title>
        <authorList>
            <person name="Gilroy R."/>
            <person name="Ravi A."/>
            <person name="Getino M."/>
            <person name="Pursley I."/>
            <person name="Horton D.L."/>
            <person name="Alikhan N.F."/>
            <person name="Baker D."/>
            <person name="Gharbi K."/>
            <person name="Hall N."/>
            <person name="Watson M."/>
            <person name="Adriaenssens E.M."/>
            <person name="Foster-Nyarko E."/>
            <person name="Jarju S."/>
            <person name="Secka A."/>
            <person name="Antonio M."/>
            <person name="Oren A."/>
            <person name="Chaudhuri R.R."/>
            <person name="La Ragione R."/>
            <person name="Hildebrand F."/>
            <person name="Pallen M.J."/>
        </authorList>
    </citation>
    <scope>NUCLEOTIDE SEQUENCE</scope>
    <source>
        <strain evidence="5">CHK178-16964</strain>
    </source>
</reference>
<name>A0A9D2HIK9_9FIRM</name>
<comment type="similarity">
    <text evidence="3">Belongs to the flavoredoxin family.</text>
</comment>
<proteinExistence type="inferred from homology"/>
<dbReference type="InterPro" id="IPR012349">
    <property type="entry name" value="Split_barrel_FMN-bd"/>
</dbReference>
<dbReference type="Proteomes" id="UP000823900">
    <property type="component" value="Unassembled WGS sequence"/>
</dbReference>
<reference evidence="5" key="2">
    <citation type="submission" date="2021-04" db="EMBL/GenBank/DDBJ databases">
        <authorList>
            <person name="Gilroy R."/>
        </authorList>
    </citation>
    <scope>NUCLEOTIDE SEQUENCE</scope>
    <source>
        <strain evidence="5">CHK178-16964</strain>
    </source>
</reference>
<comment type="caution">
    <text evidence="5">The sequence shown here is derived from an EMBL/GenBank/DDBJ whole genome shotgun (WGS) entry which is preliminary data.</text>
</comment>
<dbReference type="Gene3D" id="2.30.110.10">
    <property type="entry name" value="Electron Transport, Fmn-binding Protein, Chain A"/>
    <property type="match status" value="1"/>
</dbReference>
<protein>
    <submittedName>
        <fullName evidence="5">Flavin reductase family protein</fullName>
    </submittedName>
</protein>
<dbReference type="PANTHER" id="PTHR43567:SF1">
    <property type="entry name" value="FLAVOREDOXIN"/>
    <property type="match status" value="1"/>
</dbReference>
<dbReference type="Pfam" id="PF01613">
    <property type="entry name" value="Flavin_Reduct"/>
    <property type="match status" value="1"/>
</dbReference>
<dbReference type="InterPro" id="IPR002563">
    <property type="entry name" value="Flavin_Rdtase-like_dom"/>
</dbReference>
<gene>
    <name evidence="5" type="ORF">IAA07_08160</name>
</gene>
<evidence type="ECO:0000256" key="3">
    <source>
        <dbReference type="ARBA" id="ARBA00038054"/>
    </source>
</evidence>
<comment type="cofactor">
    <cofactor evidence="1">
        <name>FMN</name>
        <dbReference type="ChEBI" id="CHEBI:58210"/>
    </cofactor>
</comment>
<dbReference type="AlphaFoldDB" id="A0A9D2HIK9"/>
<dbReference type="SUPFAM" id="SSF50475">
    <property type="entry name" value="FMN-binding split barrel"/>
    <property type="match status" value="1"/>
</dbReference>
<sequence length="167" mass="18118">MKMINLSQASKLTSPNPVALICTEKPDGTTNLATVSWWMYLSFHPGMIAFAMSKKSYSGEMVRNTKKVILTIPSSPIAEAVMGCGSTSGRDTDKAEKFAIDLAPVEGSSIRIPVHSRAAIVCTLKEFIEAGDHYLYVCTADQVYGNEEEEALFAWNGYGQVGTAKRG</sequence>
<evidence type="ECO:0000256" key="2">
    <source>
        <dbReference type="ARBA" id="ARBA00022630"/>
    </source>
</evidence>
<keyword evidence="2" id="KW-0285">Flavoprotein</keyword>
<evidence type="ECO:0000256" key="1">
    <source>
        <dbReference type="ARBA" id="ARBA00001917"/>
    </source>
</evidence>